<organism evidence="1 2">
    <name type="scientific">Rhododendron griersonianum</name>
    <dbReference type="NCBI Taxonomy" id="479676"/>
    <lineage>
        <taxon>Eukaryota</taxon>
        <taxon>Viridiplantae</taxon>
        <taxon>Streptophyta</taxon>
        <taxon>Embryophyta</taxon>
        <taxon>Tracheophyta</taxon>
        <taxon>Spermatophyta</taxon>
        <taxon>Magnoliopsida</taxon>
        <taxon>eudicotyledons</taxon>
        <taxon>Gunneridae</taxon>
        <taxon>Pentapetalae</taxon>
        <taxon>asterids</taxon>
        <taxon>Ericales</taxon>
        <taxon>Ericaceae</taxon>
        <taxon>Ericoideae</taxon>
        <taxon>Rhodoreae</taxon>
        <taxon>Rhododendron</taxon>
    </lineage>
</organism>
<evidence type="ECO:0000313" key="1">
    <source>
        <dbReference type="EMBL" id="KAG5525843.1"/>
    </source>
</evidence>
<gene>
    <name evidence="1" type="ORF">RHGRI_032211</name>
</gene>
<name>A0AAV6IBF6_9ERIC</name>
<sequence length="84" mass="9395">MAEEEKQECVVFRSAIAAATLSVSTEGIINRNRIVLNESQAVLWTVTKIMETDYLGNDEEVISKIMVTDEEEELRASLEAHPTP</sequence>
<proteinExistence type="predicted"/>
<protein>
    <submittedName>
        <fullName evidence="1">Uncharacterized protein</fullName>
    </submittedName>
</protein>
<dbReference type="AlphaFoldDB" id="A0AAV6IBF6"/>
<keyword evidence="2" id="KW-1185">Reference proteome</keyword>
<evidence type="ECO:0000313" key="2">
    <source>
        <dbReference type="Proteomes" id="UP000823749"/>
    </source>
</evidence>
<dbReference type="EMBL" id="JACTNZ010000011">
    <property type="protein sequence ID" value="KAG5525843.1"/>
    <property type="molecule type" value="Genomic_DNA"/>
</dbReference>
<reference evidence="1" key="1">
    <citation type="submission" date="2020-08" db="EMBL/GenBank/DDBJ databases">
        <title>Plant Genome Project.</title>
        <authorList>
            <person name="Zhang R.-G."/>
        </authorList>
    </citation>
    <scope>NUCLEOTIDE SEQUENCE</scope>
    <source>
        <strain evidence="1">WSP0</strain>
        <tissue evidence="1">Leaf</tissue>
    </source>
</reference>
<accession>A0AAV6IBF6</accession>
<dbReference type="Proteomes" id="UP000823749">
    <property type="component" value="Chromosome 11"/>
</dbReference>
<comment type="caution">
    <text evidence="1">The sequence shown here is derived from an EMBL/GenBank/DDBJ whole genome shotgun (WGS) entry which is preliminary data.</text>
</comment>